<evidence type="ECO:0000256" key="1">
    <source>
        <dbReference type="ARBA" id="ARBA00005171"/>
    </source>
</evidence>
<evidence type="ECO:0000256" key="5">
    <source>
        <dbReference type="ARBA" id="ARBA00022840"/>
    </source>
</evidence>
<name>A0A7S3AI46_9EUKA</name>
<dbReference type="NCBIfam" id="NF003792">
    <property type="entry name" value="PRK05380.1"/>
    <property type="match status" value="1"/>
</dbReference>
<dbReference type="GO" id="GO:0003883">
    <property type="term" value="F:CTP synthase activity"/>
    <property type="evidence" value="ECO:0007669"/>
    <property type="project" value="UniProtKB-UniRule"/>
</dbReference>
<dbReference type="NCBIfam" id="TIGR00337">
    <property type="entry name" value="PyrG"/>
    <property type="match status" value="1"/>
</dbReference>
<keyword evidence="3 9" id="KW-0436">Ligase</keyword>
<dbReference type="GO" id="GO:0044210">
    <property type="term" value="P:'de novo' CTP biosynthetic process"/>
    <property type="evidence" value="ECO:0007669"/>
    <property type="project" value="UniProtKB-UniRule"/>
</dbReference>
<dbReference type="SUPFAM" id="SSF52540">
    <property type="entry name" value="P-loop containing nucleoside triphosphate hydrolases"/>
    <property type="match status" value="1"/>
</dbReference>
<evidence type="ECO:0000256" key="9">
    <source>
        <dbReference type="RuleBase" id="RU810713"/>
    </source>
</evidence>
<dbReference type="Pfam" id="PF00117">
    <property type="entry name" value="GATase"/>
    <property type="match status" value="1"/>
</dbReference>
<keyword evidence="4 9" id="KW-0547">Nucleotide-binding</keyword>
<dbReference type="SUPFAM" id="SSF52317">
    <property type="entry name" value="Class I glutamine amidotransferase-like"/>
    <property type="match status" value="1"/>
</dbReference>
<dbReference type="PANTHER" id="PTHR11550">
    <property type="entry name" value="CTP SYNTHASE"/>
    <property type="match status" value="1"/>
</dbReference>
<dbReference type="AlphaFoldDB" id="A0A7S3AI46"/>
<gene>
    <name evidence="12" type="ORF">HERI1096_LOCUS3900</name>
</gene>
<organism evidence="12">
    <name type="scientific">Haptolina ericina</name>
    <dbReference type="NCBI Taxonomy" id="156174"/>
    <lineage>
        <taxon>Eukaryota</taxon>
        <taxon>Haptista</taxon>
        <taxon>Haptophyta</taxon>
        <taxon>Prymnesiophyceae</taxon>
        <taxon>Prymnesiales</taxon>
        <taxon>Prymnesiaceae</taxon>
        <taxon>Haptolina</taxon>
    </lineage>
</organism>
<dbReference type="CDD" id="cd03113">
    <property type="entry name" value="CTPS_N"/>
    <property type="match status" value="1"/>
</dbReference>
<evidence type="ECO:0000259" key="11">
    <source>
        <dbReference type="Pfam" id="PF06418"/>
    </source>
</evidence>
<reference evidence="12" key="1">
    <citation type="submission" date="2021-01" db="EMBL/GenBank/DDBJ databases">
        <authorList>
            <person name="Corre E."/>
            <person name="Pelletier E."/>
            <person name="Niang G."/>
            <person name="Scheremetjew M."/>
            <person name="Finn R."/>
            <person name="Kale V."/>
            <person name="Holt S."/>
            <person name="Cochrane G."/>
            <person name="Meng A."/>
            <person name="Brown T."/>
            <person name="Cohen L."/>
        </authorList>
    </citation>
    <scope>NUCLEOTIDE SEQUENCE</scope>
    <source>
        <strain evidence="12">CCMP281</strain>
    </source>
</reference>
<dbReference type="UniPathway" id="UPA00159">
    <property type="reaction ID" value="UER00277"/>
</dbReference>
<proteinExistence type="inferred from homology"/>
<accession>A0A7S3AI46</accession>
<keyword evidence="5 9" id="KW-0067">ATP-binding</keyword>
<dbReference type="Gene3D" id="3.40.50.880">
    <property type="match status" value="1"/>
</dbReference>
<dbReference type="HAMAP" id="MF_01227">
    <property type="entry name" value="PyrG"/>
    <property type="match status" value="1"/>
</dbReference>
<evidence type="ECO:0000256" key="6">
    <source>
        <dbReference type="ARBA" id="ARBA00022962"/>
    </source>
</evidence>
<dbReference type="PANTHER" id="PTHR11550:SF0">
    <property type="entry name" value="CTP SYNTHASE-RELATED"/>
    <property type="match status" value="1"/>
</dbReference>
<dbReference type="InterPro" id="IPR017456">
    <property type="entry name" value="CTP_synthase_N"/>
</dbReference>
<dbReference type="FunFam" id="3.40.50.300:FF:000207">
    <property type="entry name" value="CTP synthase"/>
    <property type="match status" value="1"/>
</dbReference>
<dbReference type="InterPro" id="IPR029062">
    <property type="entry name" value="Class_I_gatase-like"/>
</dbReference>
<dbReference type="EC" id="6.3.4.2" evidence="9"/>
<feature type="domain" description="CTP synthase N-terminal" evidence="11">
    <location>
        <begin position="119"/>
        <end position="389"/>
    </location>
</feature>
<keyword evidence="6 9" id="KW-0315">Glutamine amidotransferase</keyword>
<dbReference type="GO" id="GO:0019856">
    <property type="term" value="P:pyrimidine nucleobase biosynthetic process"/>
    <property type="evidence" value="ECO:0007669"/>
    <property type="project" value="TreeGrafter"/>
</dbReference>
<dbReference type="Gene3D" id="3.40.50.300">
    <property type="entry name" value="P-loop containing nucleotide triphosphate hydrolases"/>
    <property type="match status" value="1"/>
</dbReference>
<evidence type="ECO:0000256" key="4">
    <source>
        <dbReference type="ARBA" id="ARBA00022741"/>
    </source>
</evidence>
<evidence type="ECO:0000256" key="2">
    <source>
        <dbReference type="ARBA" id="ARBA00007533"/>
    </source>
</evidence>
<evidence type="ECO:0000256" key="3">
    <source>
        <dbReference type="ARBA" id="ARBA00022598"/>
    </source>
</evidence>
<dbReference type="InterPro" id="IPR033828">
    <property type="entry name" value="GATase1_CTP_Synthase"/>
</dbReference>
<comment type="catalytic activity">
    <reaction evidence="8 9">
        <text>UTP + L-glutamine + ATP + H2O = CTP + L-glutamate + ADP + phosphate + 2 H(+)</text>
        <dbReference type="Rhea" id="RHEA:26426"/>
        <dbReference type="ChEBI" id="CHEBI:15377"/>
        <dbReference type="ChEBI" id="CHEBI:15378"/>
        <dbReference type="ChEBI" id="CHEBI:29985"/>
        <dbReference type="ChEBI" id="CHEBI:30616"/>
        <dbReference type="ChEBI" id="CHEBI:37563"/>
        <dbReference type="ChEBI" id="CHEBI:43474"/>
        <dbReference type="ChEBI" id="CHEBI:46398"/>
        <dbReference type="ChEBI" id="CHEBI:58359"/>
        <dbReference type="ChEBI" id="CHEBI:456216"/>
        <dbReference type="EC" id="6.3.4.2"/>
    </reaction>
</comment>
<dbReference type="GO" id="GO:0005524">
    <property type="term" value="F:ATP binding"/>
    <property type="evidence" value="ECO:0007669"/>
    <property type="project" value="UniProtKB-KW"/>
</dbReference>
<dbReference type="EMBL" id="HBHX01007081">
    <property type="protein sequence ID" value="CAE0103242.1"/>
    <property type="molecule type" value="Transcribed_RNA"/>
</dbReference>
<evidence type="ECO:0000256" key="7">
    <source>
        <dbReference type="ARBA" id="ARBA00022975"/>
    </source>
</evidence>
<dbReference type="Pfam" id="PF06418">
    <property type="entry name" value="CTP_synth_N"/>
    <property type="match status" value="1"/>
</dbReference>
<dbReference type="PROSITE" id="PS51273">
    <property type="entry name" value="GATASE_TYPE_1"/>
    <property type="match status" value="1"/>
</dbReference>
<sequence length="670" mass="73280">MPLTIQLTRFDDHFEITLEGLSLAKPRMYAYQSHEAVGDFLRQVSIDTGATSVELQSSTGASVSATMAHSFAWRPGRTLVVDGEATPVQFDSAEDASGIGGRRASVVAGLGRAVTMQTKFVVVTGGVVSGLGKGVTASSIGVLMRCAGFRVTSIKIDPYLNVDAGTMSPIEHGEVFTLDDGGEVDLDLGNYERFNDITLTRDHNITTGKIYQSCLERERKGDYLGKTVQVVPHVTDTIMDWLQRVARVPADGKPGPPDICIIELGGTVGDIESMPYVEALRQFQFRIGRENIAFFHVSLVPVLGAVGEEKTKPTQHSVQNLRSVGLTPDFLVCRSSKPLSATTKEKLANFTHVPPENCLGVHDVSNIYRVPLLLQHQGAADNLLARLNLIAKPDKALMANWSSLAELVDSLKTVVKIAVVGKYNQLSDAYLSIGKALNHASFHVERKLEILWVDAENLDSDSMRTDPAKYEASWAMVKGSDGVLVPGGFGDRGVEGKIACAKWARENKKPYLGVCLGFQVAVIEFARSVLGLHDAHSAEFDEQTPHQLIVYMPEVSRTHMGGTMRLGSRRTLLSRPDCLTCQLYGGATAFDERHRHRYEVNIDYVKQMEEAGLEFVGRDTTGERMEVFEATGHPYFVGAQFHPEFKSRPTKPSPLFVGLLCAASGLPIRF</sequence>
<dbReference type="InterPro" id="IPR017926">
    <property type="entry name" value="GATASE"/>
</dbReference>
<dbReference type="InterPro" id="IPR004468">
    <property type="entry name" value="CTP_synthase"/>
</dbReference>
<comment type="pathway">
    <text evidence="1 9">Pyrimidine metabolism; CTP biosynthesis via de novo pathway; CTP from UDP: step 2/2.</text>
</comment>
<keyword evidence="7 9" id="KW-0665">Pyrimidine biosynthesis</keyword>
<comment type="similarity">
    <text evidence="2 9">Belongs to the CTP synthase family.</text>
</comment>
<comment type="function">
    <text evidence="9">Catalyzes the ATP-dependent amination of UTP to CTP with either L-glutamine or ammonia as the source of nitrogen.</text>
</comment>
<protein>
    <recommendedName>
        <fullName evidence="9">CTP synthase</fullName>
        <ecNumber evidence="9">6.3.4.2</ecNumber>
    </recommendedName>
    <alternativeName>
        <fullName evidence="9">UTP--ammonia ligase</fullName>
    </alternativeName>
</protein>
<feature type="domain" description="Glutamine amidotransferase" evidence="10">
    <location>
        <begin position="426"/>
        <end position="659"/>
    </location>
</feature>
<evidence type="ECO:0000256" key="8">
    <source>
        <dbReference type="ARBA" id="ARBA00047781"/>
    </source>
</evidence>
<dbReference type="FunFam" id="3.40.50.880:FF:000005">
    <property type="entry name" value="CTP synthase"/>
    <property type="match status" value="1"/>
</dbReference>
<evidence type="ECO:0000259" key="10">
    <source>
        <dbReference type="Pfam" id="PF00117"/>
    </source>
</evidence>
<evidence type="ECO:0000313" key="12">
    <source>
        <dbReference type="EMBL" id="CAE0103242.1"/>
    </source>
</evidence>
<dbReference type="CDD" id="cd01746">
    <property type="entry name" value="GATase1_CTP_Synthase"/>
    <property type="match status" value="1"/>
</dbReference>
<dbReference type="InterPro" id="IPR027417">
    <property type="entry name" value="P-loop_NTPase"/>
</dbReference>
<dbReference type="GO" id="GO:0042802">
    <property type="term" value="F:identical protein binding"/>
    <property type="evidence" value="ECO:0007669"/>
    <property type="project" value="TreeGrafter"/>
</dbReference>